<keyword evidence="2" id="KW-1185">Reference proteome</keyword>
<dbReference type="InterPro" id="IPR027417">
    <property type="entry name" value="P-loop_NTPase"/>
</dbReference>
<name>A0A402DS81_9CELL</name>
<proteinExistence type="predicted"/>
<organism evidence="1 2">
    <name type="scientific">Cellulomonas biazotea</name>
    <dbReference type="NCBI Taxonomy" id="1709"/>
    <lineage>
        <taxon>Bacteria</taxon>
        <taxon>Bacillati</taxon>
        <taxon>Actinomycetota</taxon>
        <taxon>Actinomycetes</taxon>
        <taxon>Micrococcales</taxon>
        <taxon>Cellulomonadaceae</taxon>
        <taxon>Cellulomonas</taxon>
    </lineage>
</organism>
<evidence type="ECO:0000313" key="2">
    <source>
        <dbReference type="Proteomes" id="UP000289954"/>
    </source>
</evidence>
<gene>
    <name evidence="1" type="ORF">CBZ_20240</name>
</gene>
<dbReference type="EMBL" id="BIMR01000154">
    <property type="protein sequence ID" value="GCE76968.1"/>
    <property type="molecule type" value="Genomic_DNA"/>
</dbReference>
<accession>A0A402DS81</accession>
<reference evidence="1 2" key="1">
    <citation type="submission" date="2019-01" db="EMBL/GenBank/DDBJ databases">
        <title>Draft genome sequence of Cellulomonas takizawaensis strain TKZ-21.</title>
        <authorList>
            <person name="Yamamura H."/>
            <person name="Hayashi T."/>
            <person name="Hamada M."/>
            <person name="Serisawa Y."/>
            <person name="Matsuyama K."/>
            <person name="Nakagawa Y."/>
            <person name="Otoguro M."/>
            <person name="Yanagida F."/>
            <person name="Hayakawa M."/>
        </authorList>
    </citation>
    <scope>NUCLEOTIDE SEQUENCE [LARGE SCALE GENOMIC DNA]</scope>
    <source>
        <strain evidence="1 2">NBRC12680</strain>
    </source>
</reference>
<sequence>MRTPPPAPPTEPLHAAVPAPTGVTAALGEVLLPDASTPVLEAAEVGVRDRSRWLVRGLDLRLGRATVTWLVTLDPFARDATALALAGRLAVDEGHVHVVDPHDATRRSGRQVRRVVGIGWVPRLRLLEDRSRVAEVVRQAYRRAGDRLDDEAVGTLLDGAGLAGAAEVVADDLPASQKALLGLVVAAAGDPPVVVAPFPSGSAQDRDAMTAFAERLARDGSTVLVVTAGDFRPPDVGPQTRVLGRVS</sequence>
<evidence type="ECO:0008006" key="3">
    <source>
        <dbReference type="Google" id="ProtNLM"/>
    </source>
</evidence>
<dbReference type="RefSeq" id="WP_165446735.1">
    <property type="nucleotide sequence ID" value="NZ_BIMR01000154.1"/>
</dbReference>
<dbReference type="Gene3D" id="3.40.50.300">
    <property type="entry name" value="P-loop containing nucleotide triphosphate hydrolases"/>
    <property type="match status" value="1"/>
</dbReference>
<protein>
    <recommendedName>
        <fullName evidence="3">ABC transporter domain-containing protein</fullName>
    </recommendedName>
</protein>
<dbReference type="AlphaFoldDB" id="A0A402DS81"/>
<dbReference type="Proteomes" id="UP000289954">
    <property type="component" value="Unassembled WGS sequence"/>
</dbReference>
<dbReference type="SUPFAM" id="SSF52540">
    <property type="entry name" value="P-loop containing nucleoside triphosphate hydrolases"/>
    <property type="match status" value="1"/>
</dbReference>
<evidence type="ECO:0000313" key="1">
    <source>
        <dbReference type="EMBL" id="GCE76968.1"/>
    </source>
</evidence>
<comment type="caution">
    <text evidence="1">The sequence shown here is derived from an EMBL/GenBank/DDBJ whole genome shotgun (WGS) entry which is preliminary data.</text>
</comment>